<evidence type="ECO:0000313" key="2">
    <source>
        <dbReference type="Proteomes" id="UP001236806"/>
    </source>
</evidence>
<proteinExistence type="predicted"/>
<organism evidence="1 2">
    <name type="scientific">Pseudarthrobacter siccitolerans</name>
    <dbReference type="NCBI Taxonomy" id="861266"/>
    <lineage>
        <taxon>Bacteria</taxon>
        <taxon>Bacillati</taxon>
        <taxon>Actinomycetota</taxon>
        <taxon>Actinomycetes</taxon>
        <taxon>Micrococcales</taxon>
        <taxon>Micrococcaceae</taxon>
        <taxon>Pseudarthrobacter</taxon>
    </lineage>
</organism>
<comment type="caution">
    <text evidence="1">The sequence shown here is derived from an EMBL/GenBank/DDBJ whole genome shotgun (WGS) entry which is preliminary data.</text>
</comment>
<dbReference type="EMBL" id="JAUSXB010000001">
    <property type="protein sequence ID" value="MDQ0674345.1"/>
    <property type="molecule type" value="Genomic_DNA"/>
</dbReference>
<dbReference type="Proteomes" id="UP001236806">
    <property type="component" value="Unassembled WGS sequence"/>
</dbReference>
<sequence length="38" mass="4437">MPEPIIRSQGTRPFRSFCCATHRMCAMRSALQRQLPRC</sequence>
<keyword evidence="2" id="KW-1185">Reference proteome</keyword>
<protein>
    <submittedName>
        <fullName evidence="1">Uncharacterized protein</fullName>
    </submittedName>
</protein>
<name>A0ABU0PK74_9MICC</name>
<reference evidence="1 2" key="1">
    <citation type="submission" date="2023-07" db="EMBL/GenBank/DDBJ databases">
        <title>Comparative genomics of wheat-associated soil bacteria to identify genetic determinants of phenazine resistance.</title>
        <authorList>
            <person name="Mouncey N."/>
        </authorList>
    </citation>
    <scope>NUCLEOTIDE SEQUENCE [LARGE SCALE GENOMIC DNA]</scope>
    <source>
        <strain evidence="1 2">W1I3</strain>
    </source>
</reference>
<accession>A0ABU0PK74</accession>
<evidence type="ECO:0000313" key="1">
    <source>
        <dbReference type="EMBL" id="MDQ0674345.1"/>
    </source>
</evidence>
<gene>
    <name evidence="1" type="ORF">QFZ36_001906</name>
</gene>